<evidence type="ECO:0000256" key="1">
    <source>
        <dbReference type="SAM" id="MobiDB-lite"/>
    </source>
</evidence>
<dbReference type="EMBL" id="LWDF02000872">
    <property type="protein sequence ID" value="KAE8241672.1"/>
    <property type="molecule type" value="Genomic_DNA"/>
</dbReference>
<sequence>MIPSISVLPSQASGAKGPRCRSHSAQADHYYGKEEQIPITIDGGEIGIVVERASKSTVRVTEIAHSLYPTIRGPKNANAVRLEKEEGFRNEEVSFRIPPRAALPSTRKVTPADADDRATDSSDSDSGMPKECERDPAIMLSGEREAVQRVVVEIKCRVAKIKSMYLTLNIDTPKRQHRFRAAPPH</sequence>
<evidence type="ECO:0000313" key="3">
    <source>
        <dbReference type="Proteomes" id="UP000077521"/>
    </source>
</evidence>
<name>A0A8T8SKH8_9BASI</name>
<proteinExistence type="predicted"/>
<protein>
    <submittedName>
        <fullName evidence="2">Uncharacterized protein</fullName>
    </submittedName>
</protein>
<dbReference type="Proteomes" id="UP000077521">
    <property type="component" value="Unassembled WGS sequence"/>
</dbReference>
<evidence type="ECO:0000313" key="2">
    <source>
        <dbReference type="EMBL" id="KAE8241672.1"/>
    </source>
</evidence>
<keyword evidence="3" id="KW-1185">Reference proteome</keyword>
<reference evidence="2" key="2">
    <citation type="journal article" date="2019" name="IMA Fungus">
        <title>Genome sequencing and comparison of five Tilletia species to identify candidate genes for the detection of regulated species infecting wheat.</title>
        <authorList>
            <person name="Nguyen H.D.T."/>
            <person name="Sultana T."/>
            <person name="Kesanakurti P."/>
            <person name="Hambleton S."/>
        </authorList>
    </citation>
    <scope>NUCLEOTIDE SEQUENCE</scope>
    <source>
        <strain evidence="2">DAOMC 236416</strain>
    </source>
</reference>
<feature type="region of interest" description="Disordered" evidence="1">
    <location>
        <begin position="1"/>
        <end position="23"/>
    </location>
</feature>
<organism evidence="2 3">
    <name type="scientific">Tilletia indica</name>
    <dbReference type="NCBI Taxonomy" id="43049"/>
    <lineage>
        <taxon>Eukaryota</taxon>
        <taxon>Fungi</taxon>
        <taxon>Dikarya</taxon>
        <taxon>Basidiomycota</taxon>
        <taxon>Ustilaginomycotina</taxon>
        <taxon>Exobasidiomycetes</taxon>
        <taxon>Tilletiales</taxon>
        <taxon>Tilletiaceae</taxon>
        <taxon>Tilletia</taxon>
    </lineage>
</organism>
<reference evidence="2" key="1">
    <citation type="submission" date="2016-04" db="EMBL/GenBank/DDBJ databases">
        <authorList>
            <person name="Nguyen H.D."/>
            <person name="Samba Siva P."/>
            <person name="Cullis J."/>
            <person name="Levesque C.A."/>
            <person name="Hambleton S."/>
        </authorList>
    </citation>
    <scope>NUCLEOTIDE SEQUENCE</scope>
    <source>
        <strain evidence="2">DAOMC 236416</strain>
    </source>
</reference>
<gene>
    <name evidence="2" type="ORF">A4X13_0g7314</name>
</gene>
<comment type="caution">
    <text evidence="2">The sequence shown here is derived from an EMBL/GenBank/DDBJ whole genome shotgun (WGS) entry which is preliminary data.</text>
</comment>
<dbReference type="AlphaFoldDB" id="A0A8T8SKH8"/>
<feature type="region of interest" description="Disordered" evidence="1">
    <location>
        <begin position="93"/>
        <end position="135"/>
    </location>
</feature>
<accession>A0A8T8SKH8</accession>